<dbReference type="Proteomes" id="UP000799444">
    <property type="component" value="Unassembled WGS sequence"/>
</dbReference>
<keyword evidence="2" id="KW-1185">Reference proteome</keyword>
<protein>
    <submittedName>
        <fullName evidence="1">Uncharacterized protein</fullName>
    </submittedName>
</protein>
<gene>
    <name evidence="1" type="ORF">EJ04DRAFT_513286</name>
</gene>
<reference evidence="1" key="1">
    <citation type="journal article" date="2020" name="Stud. Mycol.">
        <title>101 Dothideomycetes genomes: a test case for predicting lifestyles and emergence of pathogens.</title>
        <authorList>
            <person name="Haridas S."/>
            <person name="Albert R."/>
            <person name="Binder M."/>
            <person name="Bloem J."/>
            <person name="Labutti K."/>
            <person name="Salamov A."/>
            <person name="Andreopoulos B."/>
            <person name="Baker S."/>
            <person name="Barry K."/>
            <person name="Bills G."/>
            <person name="Bluhm B."/>
            <person name="Cannon C."/>
            <person name="Castanera R."/>
            <person name="Culley D."/>
            <person name="Daum C."/>
            <person name="Ezra D."/>
            <person name="Gonzalez J."/>
            <person name="Henrissat B."/>
            <person name="Kuo A."/>
            <person name="Liang C."/>
            <person name="Lipzen A."/>
            <person name="Lutzoni F."/>
            <person name="Magnuson J."/>
            <person name="Mondo S."/>
            <person name="Nolan M."/>
            <person name="Ohm R."/>
            <person name="Pangilinan J."/>
            <person name="Park H.-J."/>
            <person name="Ramirez L."/>
            <person name="Alfaro M."/>
            <person name="Sun H."/>
            <person name="Tritt A."/>
            <person name="Yoshinaga Y."/>
            <person name="Zwiers L.-H."/>
            <person name="Turgeon B."/>
            <person name="Goodwin S."/>
            <person name="Spatafora J."/>
            <person name="Crous P."/>
            <person name="Grigoriev I."/>
        </authorList>
    </citation>
    <scope>NUCLEOTIDE SEQUENCE</scope>
    <source>
        <strain evidence="1">CBS 125425</strain>
    </source>
</reference>
<proteinExistence type="predicted"/>
<accession>A0A9P4QY87</accession>
<organism evidence="1 2">
    <name type="scientific">Polyplosphaeria fusca</name>
    <dbReference type="NCBI Taxonomy" id="682080"/>
    <lineage>
        <taxon>Eukaryota</taxon>
        <taxon>Fungi</taxon>
        <taxon>Dikarya</taxon>
        <taxon>Ascomycota</taxon>
        <taxon>Pezizomycotina</taxon>
        <taxon>Dothideomycetes</taxon>
        <taxon>Pleosporomycetidae</taxon>
        <taxon>Pleosporales</taxon>
        <taxon>Tetraplosphaeriaceae</taxon>
        <taxon>Polyplosphaeria</taxon>
    </lineage>
</organism>
<evidence type="ECO:0000313" key="1">
    <source>
        <dbReference type="EMBL" id="KAF2733294.1"/>
    </source>
</evidence>
<name>A0A9P4QY87_9PLEO</name>
<comment type="caution">
    <text evidence="1">The sequence shown here is derived from an EMBL/GenBank/DDBJ whole genome shotgun (WGS) entry which is preliminary data.</text>
</comment>
<dbReference type="AlphaFoldDB" id="A0A9P4QY87"/>
<evidence type="ECO:0000313" key="2">
    <source>
        <dbReference type="Proteomes" id="UP000799444"/>
    </source>
</evidence>
<sequence length="189" mass="20224">MTTPSTIVKAKLGRSEEEANIVLITPKPTRLIEQIGLVRIIEKILGVTITMSRDPVPSPANVSNANMSTEMTTAGASTTEPNHQSTPSVNVPFTAHPETHTIPAGCRSFFIGNEIKGSKFGGIGIAETSGYFENNITRENDVAFTGGGGDGTGLYGYRDNKSLDDGQGFIGRCYDDPRYKELVASSIRP</sequence>
<dbReference type="EMBL" id="ML996163">
    <property type="protein sequence ID" value="KAF2733294.1"/>
    <property type="molecule type" value="Genomic_DNA"/>
</dbReference>